<dbReference type="GO" id="GO:0009086">
    <property type="term" value="P:methionine biosynthetic process"/>
    <property type="evidence" value="ECO:0007669"/>
    <property type="project" value="InterPro"/>
</dbReference>
<sequence length="345" mass="35396">MSRRCLAHALAKASAPLILDGAMATELEGLGVDTSTPLWSATALAQHPDAVRAVHEAYFRAGAQVATTNTYQANIPAFTAAGWSASEADALLQRAVTLAREARDAAAPDGWVAGSVGPYGAYLADGSEYTGRYHLSEAQFRDFHRPRLRALLGAGAEVLALETMPHAGEVRALVGQLAREFPDARAWVSLSVRQASGVEAGADDGCGADETGSDGGPASVPGGGGPRADDDAAPVLCDGTALPEVAALLEESPQVVAVGVNCLPIPRVAPALRALRRGTAKPLVAYPNSGERYDPVTKSWEPAPGPASPADAAAGWAASGARLIGGCCRTTPADIRGIRATLTHP</sequence>
<dbReference type="GO" id="GO:0008270">
    <property type="term" value="F:zinc ion binding"/>
    <property type="evidence" value="ECO:0007669"/>
    <property type="project" value="InterPro"/>
</dbReference>
<comment type="caution">
    <text evidence="8">The sequence shown here is derived from an EMBL/GenBank/DDBJ whole genome shotgun (WGS) entry which is preliminary data.</text>
</comment>
<dbReference type="GO" id="GO:0033528">
    <property type="term" value="P:S-methylmethionine cycle"/>
    <property type="evidence" value="ECO:0007669"/>
    <property type="project" value="TreeGrafter"/>
</dbReference>
<comment type="cofactor">
    <cofactor evidence="5">
        <name>Zn(2+)</name>
        <dbReference type="ChEBI" id="CHEBI:29105"/>
    </cofactor>
</comment>
<evidence type="ECO:0000256" key="3">
    <source>
        <dbReference type="ARBA" id="ARBA00022723"/>
    </source>
</evidence>
<dbReference type="AlphaFoldDB" id="A0A199NS49"/>
<keyword evidence="2 5" id="KW-0808">Transferase</keyword>
<dbReference type="PROSITE" id="PS50970">
    <property type="entry name" value="HCY"/>
    <property type="match status" value="1"/>
</dbReference>
<evidence type="ECO:0000256" key="6">
    <source>
        <dbReference type="SAM" id="MobiDB-lite"/>
    </source>
</evidence>
<evidence type="ECO:0000256" key="2">
    <source>
        <dbReference type="ARBA" id="ARBA00022679"/>
    </source>
</evidence>
<feature type="binding site" evidence="5">
    <location>
        <position position="328"/>
    </location>
    <ligand>
        <name>Zn(2+)</name>
        <dbReference type="ChEBI" id="CHEBI:29105"/>
    </ligand>
</feature>
<dbReference type="PIRSF" id="PIRSF037505">
    <property type="entry name" value="Betaine_HMT"/>
    <property type="match status" value="1"/>
</dbReference>
<gene>
    <name evidence="8" type="ORF">AN277_0207475</name>
</gene>
<feature type="binding site" evidence="5">
    <location>
        <position position="327"/>
    </location>
    <ligand>
        <name>Zn(2+)</name>
        <dbReference type="ChEBI" id="CHEBI:29105"/>
    </ligand>
</feature>
<keyword evidence="9" id="KW-1185">Reference proteome</keyword>
<dbReference type="InterPro" id="IPR051486">
    <property type="entry name" value="Hcy_S-methyltransferase"/>
</dbReference>
<dbReference type="NCBIfam" id="NF007020">
    <property type="entry name" value="PRK09485.1"/>
    <property type="match status" value="1"/>
</dbReference>
<feature type="region of interest" description="Disordered" evidence="6">
    <location>
        <begin position="199"/>
        <end position="232"/>
    </location>
</feature>
<dbReference type="EMBL" id="LJBJ02000014">
    <property type="protein sequence ID" value="OAX51640.1"/>
    <property type="molecule type" value="Genomic_DNA"/>
</dbReference>
<name>A0A199NS49_9MICC</name>
<reference evidence="8" key="1">
    <citation type="submission" date="2016-06" db="EMBL/GenBank/DDBJ databases">
        <title>Identification of putative biosynthetic pathways for the production of bioactive secondary metabolites by the marine actinomycete Kocuria kristinae RUTW2-3.</title>
        <authorList>
            <person name="Waterworth S.C."/>
            <person name="Walmsley T.A."/>
            <person name="Matongo T."/>
            <person name="Davies-Coleman M.T."/>
            <person name="Dorrington R.A."/>
        </authorList>
    </citation>
    <scope>NUCLEOTIDE SEQUENCE [LARGE SCALE GENOMIC DNA]</scope>
    <source>
        <strain evidence="8">RUTW2-3</strain>
    </source>
</reference>
<keyword evidence="4 5" id="KW-0862">Zinc</keyword>
<feature type="binding site" evidence="5">
    <location>
        <position position="262"/>
    </location>
    <ligand>
        <name>Zn(2+)</name>
        <dbReference type="ChEBI" id="CHEBI:29105"/>
    </ligand>
</feature>
<dbReference type="InterPro" id="IPR036589">
    <property type="entry name" value="HCY_dom_sf"/>
</dbReference>
<dbReference type="Proteomes" id="UP000053171">
    <property type="component" value="Unassembled WGS sequence"/>
</dbReference>
<dbReference type="Pfam" id="PF02574">
    <property type="entry name" value="S-methyl_trans"/>
    <property type="match status" value="1"/>
</dbReference>
<dbReference type="InterPro" id="IPR017226">
    <property type="entry name" value="BHMT-like"/>
</dbReference>
<evidence type="ECO:0000259" key="7">
    <source>
        <dbReference type="PROSITE" id="PS50970"/>
    </source>
</evidence>
<dbReference type="GO" id="GO:0032259">
    <property type="term" value="P:methylation"/>
    <property type="evidence" value="ECO:0007669"/>
    <property type="project" value="UniProtKB-KW"/>
</dbReference>
<dbReference type="Gene3D" id="3.20.20.330">
    <property type="entry name" value="Homocysteine-binding-like domain"/>
    <property type="match status" value="1"/>
</dbReference>
<protein>
    <recommendedName>
        <fullName evidence="7">Hcy-binding domain-containing protein</fullName>
    </recommendedName>
</protein>
<evidence type="ECO:0000256" key="4">
    <source>
        <dbReference type="ARBA" id="ARBA00022833"/>
    </source>
</evidence>
<dbReference type="SUPFAM" id="SSF82282">
    <property type="entry name" value="Homocysteine S-methyltransferase"/>
    <property type="match status" value="1"/>
</dbReference>
<evidence type="ECO:0000313" key="8">
    <source>
        <dbReference type="EMBL" id="OAX51640.1"/>
    </source>
</evidence>
<proteinExistence type="predicted"/>
<evidence type="ECO:0000256" key="5">
    <source>
        <dbReference type="PROSITE-ProRule" id="PRU00333"/>
    </source>
</evidence>
<evidence type="ECO:0000313" key="9">
    <source>
        <dbReference type="Proteomes" id="UP000053171"/>
    </source>
</evidence>
<accession>A0A199NS49</accession>
<organism evidence="8 9">
    <name type="scientific">Rothia kristinae</name>
    <dbReference type="NCBI Taxonomy" id="37923"/>
    <lineage>
        <taxon>Bacteria</taxon>
        <taxon>Bacillati</taxon>
        <taxon>Actinomycetota</taxon>
        <taxon>Actinomycetes</taxon>
        <taxon>Micrococcales</taxon>
        <taxon>Micrococcaceae</taxon>
        <taxon>Rothia</taxon>
    </lineage>
</organism>
<keyword evidence="3 5" id="KW-0479">Metal-binding</keyword>
<dbReference type="GO" id="GO:0008898">
    <property type="term" value="F:S-adenosylmethionine-homocysteine S-methyltransferase activity"/>
    <property type="evidence" value="ECO:0007669"/>
    <property type="project" value="TreeGrafter"/>
</dbReference>
<evidence type="ECO:0000256" key="1">
    <source>
        <dbReference type="ARBA" id="ARBA00022603"/>
    </source>
</evidence>
<keyword evidence="1 5" id="KW-0489">Methyltransferase</keyword>
<feature type="domain" description="Hcy-binding" evidence="7">
    <location>
        <begin position="5"/>
        <end position="342"/>
    </location>
</feature>
<dbReference type="PANTHER" id="PTHR46015:SF1">
    <property type="entry name" value="HOMOCYSTEINE S-METHYLTRANSFERASE-LIKE ISOFORM 1"/>
    <property type="match status" value="1"/>
</dbReference>
<dbReference type="PANTHER" id="PTHR46015">
    <property type="entry name" value="ZGC:172121"/>
    <property type="match status" value="1"/>
</dbReference>
<dbReference type="RefSeq" id="WP_165601640.1">
    <property type="nucleotide sequence ID" value="NZ_JBFBMA010000007.1"/>
</dbReference>
<dbReference type="InterPro" id="IPR003726">
    <property type="entry name" value="HCY_dom"/>
</dbReference>